<reference evidence="1" key="2">
    <citation type="submission" date="2021-08" db="EMBL/GenBank/DDBJ databases">
        <authorList>
            <person name="Tani A."/>
            <person name="Ola A."/>
            <person name="Ogura Y."/>
            <person name="Katsura K."/>
            <person name="Hayashi T."/>
        </authorList>
    </citation>
    <scope>NUCLEOTIDE SEQUENCE</scope>
    <source>
        <strain evidence="1">KCTC 52305</strain>
    </source>
</reference>
<reference evidence="1" key="1">
    <citation type="journal article" date="2021" name="Front. Microbiol.">
        <title>Comprehensive Comparative Genomics and Phenotyping of Methylobacterium Species.</title>
        <authorList>
            <person name="Alessa O."/>
            <person name="Ogura Y."/>
            <person name="Fujitani Y."/>
            <person name="Takami H."/>
            <person name="Hayashi T."/>
            <person name="Sahin N."/>
            <person name="Tani A."/>
        </authorList>
    </citation>
    <scope>NUCLEOTIDE SEQUENCE</scope>
    <source>
        <strain evidence="1">KCTC 52305</strain>
    </source>
</reference>
<gene>
    <name evidence="1" type="ORF">OPKNFCMD_4475</name>
</gene>
<evidence type="ECO:0008006" key="3">
    <source>
        <dbReference type="Google" id="ProtNLM"/>
    </source>
</evidence>
<comment type="caution">
    <text evidence="1">The sequence shown here is derived from an EMBL/GenBank/DDBJ whole genome shotgun (WGS) entry which is preliminary data.</text>
</comment>
<dbReference type="Gene3D" id="3.40.190.10">
    <property type="entry name" value="Periplasmic binding protein-like II"/>
    <property type="match status" value="2"/>
</dbReference>
<dbReference type="RefSeq" id="WP_128564363.1">
    <property type="nucleotide sequence ID" value="NZ_BPQH01000015.1"/>
</dbReference>
<accession>A0ABQ4R211</accession>
<organism evidence="1 2">
    <name type="scientific">Methylobacterium crusticola</name>
    <dbReference type="NCBI Taxonomy" id="1697972"/>
    <lineage>
        <taxon>Bacteria</taxon>
        <taxon>Pseudomonadati</taxon>
        <taxon>Pseudomonadota</taxon>
        <taxon>Alphaproteobacteria</taxon>
        <taxon>Hyphomicrobiales</taxon>
        <taxon>Methylobacteriaceae</taxon>
        <taxon>Methylobacterium</taxon>
    </lineage>
</organism>
<evidence type="ECO:0000313" key="1">
    <source>
        <dbReference type="EMBL" id="GJD51720.1"/>
    </source>
</evidence>
<proteinExistence type="predicted"/>
<name>A0ABQ4R211_9HYPH</name>
<dbReference type="Proteomes" id="UP001055167">
    <property type="component" value="Unassembled WGS sequence"/>
</dbReference>
<sequence length="90" mass="9859">METGLTRGMSERLGTDFDLVIAMHPRTEHAATLLRTEEAIQVSGEEGVPNNHKDPVPMAVAPPGCLFRSWAIEALEKWSGPILTRHAAQL</sequence>
<protein>
    <recommendedName>
        <fullName evidence="3">LysR substrate-binding domain-containing protein</fullName>
    </recommendedName>
</protein>
<dbReference type="EMBL" id="BPQH01000015">
    <property type="protein sequence ID" value="GJD51720.1"/>
    <property type="molecule type" value="Genomic_DNA"/>
</dbReference>
<keyword evidence="2" id="KW-1185">Reference proteome</keyword>
<evidence type="ECO:0000313" key="2">
    <source>
        <dbReference type="Proteomes" id="UP001055167"/>
    </source>
</evidence>